<evidence type="ECO:0000256" key="1">
    <source>
        <dbReference type="SAM" id="Phobius"/>
    </source>
</evidence>
<dbReference type="EMBL" id="CP005077">
    <property type="protein sequence ID" value="AGM25005.1"/>
    <property type="molecule type" value="Genomic_DNA"/>
</dbReference>
<reference evidence="2 3" key="1">
    <citation type="journal article" date="2013" name="Genome Biol. Evol.">
        <title>Complete genomes of two dipteran-associated spiroplasmas provided insights into the origin, dynamics, and impacts of viral invasion in spiroplasma.</title>
        <authorList>
            <person name="Ku C."/>
            <person name="Lo W.S."/>
            <person name="Chen L.L."/>
            <person name="Kuo C.H."/>
        </authorList>
    </citation>
    <scope>NUCLEOTIDE SEQUENCE [LARGE SCALE GENOMIC DNA]</scope>
    <source>
        <strain evidence="2 3">DF-1</strain>
    </source>
</reference>
<dbReference type="HOGENOM" id="CLU_855026_0_0_14"/>
<keyword evidence="1" id="KW-0812">Transmembrane</keyword>
<protein>
    <recommendedName>
        <fullName evidence="4">DUF3137 domain-containing protein</fullName>
    </recommendedName>
</protein>
<dbReference type="OrthoDB" id="388635at2"/>
<feature type="transmembrane region" description="Helical" evidence="1">
    <location>
        <begin position="70"/>
        <end position="91"/>
    </location>
</feature>
<keyword evidence="1" id="KW-1133">Transmembrane helix</keyword>
<dbReference type="AlphaFoldDB" id="R4UFR5"/>
<organism evidence="2 3">
    <name type="scientific">Spiroplasma chrysopicola DF-1</name>
    <dbReference type="NCBI Taxonomy" id="1276227"/>
    <lineage>
        <taxon>Bacteria</taxon>
        <taxon>Bacillati</taxon>
        <taxon>Mycoplasmatota</taxon>
        <taxon>Mollicutes</taxon>
        <taxon>Entomoplasmatales</taxon>
        <taxon>Spiroplasmataceae</taxon>
        <taxon>Spiroplasma</taxon>
    </lineage>
</organism>
<dbReference type="Proteomes" id="UP000013964">
    <property type="component" value="Chromosome"/>
</dbReference>
<keyword evidence="3" id="KW-1185">Reference proteome</keyword>
<feature type="transmembrane region" description="Helical" evidence="1">
    <location>
        <begin position="34"/>
        <end position="58"/>
    </location>
</feature>
<evidence type="ECO:0000313" key="3">
    <source>
        <dbReference type="Proteomes" id="UP000013964"/>
    </source>
</evidence>
<accession>R4UFR5</accession>
<dbReference type="RefSeq" id="WP_016338830.1">
    <property type="nucleotide sequence ID" value="NC_021280.1"/>
</dbReference>
<gene>
    <name evidence="2" type="ORF">SCHRY_v1c04230</name>
</gene>
<name>R4UFR5_9MOLU</name>
<evidence type="ECO:0008006" key="4">
    <source>
        <dbReference type="Google" id="ProtNLM"/>
    </source>
</evidence>
<dbReference type="KEGG" id="scr:SCHRY_v1c04230"/>
<evidence type="ECO:0000313" key="2">
    <source>
        <dbReference type="EMBL" id="AGM25005.1"/>
    </source>
</evidence>
<proteinExistence type="predicted"/>
<sequence length="325" mass="38388">MINTEQKKDLKLMVNNIYDDIHFNKIHHIISWKWFNLLTYFGLMVFLVGTITCTIFAFNPKFNNLNQNMFLILTIIFLILLFLNLGLIFLVHKKQHQIIKIIKENFNNQKLLPFYQTLINNQIIKINKIDYQWTINPNNNYYYVNQTFNDLIIDGEYENLSFNLGTVSVNTSAVLDNLQPNLQLQPQNLNYYRCFFLTINLGQKTNHHFEITHKNHYQKKNLTFANFFNYDQHNKVLTAQFQADILALMQTTKLIPNIKLVNNILSLHLVTINSNNGNDNYDSLFNFPISLNPTTTYHNILNTFEHDYQILIKSLAWIEIAKKIS</sequence>
<dbReference type="STRING" id="1276227.SCHRY_v1c04230"/>
<keyword evidence="1" id="KW-0472">Membrane</keyword>
<dbReference type="PATRIC" id="fig|1276227.3.peg.422"/>